<dbReference type="Pfam" id="PF20815">
    <property type="entry name" value="GIY_YIG_2"/>
    <property type="match status" value="1"/>
</dbReference>
<evidence type="ECO:0000313" key="2">
    <source>
        <dbReference type="EMBL" id="URI15822.1"/>
    </source>
</evidence>
<accession>A0ABY4SLL1</accession>
<proteinExistence type="predicted"/>
<dbReference type="RefSeq" id="WP_157004453.1">
    <property type="nucleotide sequence ID" value="NZ_CP097649.1"/>
</dbReference>
<dbReference type="EMBL" id="CP097649">
    <property type="protein sequence ID" value="URI15822.1"/>
    <property type="molecule type" value="Genomic_DNA"/>
</dbReference>
<protein>
    <submittedName>
        <fullName evidence="2">Transposase</fullName>
    </submittedName>
</protein>
<sequence>MTSLALLQGPAHAATPTEVAELSEEEARALFRRYRFAENGGEPFCNRCGCPAAWTYQDGKRYKCKQCLRQFTLTTNTPFAYRKLPFKTILLILAQFNVAYQGRSALEIKRDLRAKVKNYKTIFVWLHKIRCAMQAFERRTVLHDEVEIDGKELKGYIRPKNVRDDKDHYRFPYGAPDRTLRVTLARQRGGPARAWVAKQEHHPVPSFIEVVNPNAVVFADGGHWGQIRDHCALKRVIHDHHFYTPEACTNWAESGFRVLEGMRMIYRRILGNYLDLYTAQLTWRLSHTAVGPDESFAALLGTMMTPGRSPMAGYFLKKKAGGSKRRCAIINQDGQPIEWSPPSVEERRRARKEAKRIRGEEETPRVADARSATRWREGFEFISAGEFMDDPKRMPLSPGVYGLFLRSGERLFNLAGYFPDPQFPVWDYGVWRNGYLGEGYSLRERLTGHLLGSIGDSPFRQSIFAIHWVAGTGELGDLGSRQASEAALSEWLRREVVIGYKVCGYHKTVEKEMLKRTAAPLNIRDRDPSPFSRLLSSLRQRFREAVVAAWAPPPPSSRPRQRR</sequence>
<dbReference type="SMART" id="SM01126">
    <property type="entry name" value="DDE_Tnp_IS1595"/>
    <property type="match status" value="1"/>
</dbReference>
<dbReference type="Proteomes" id="UP001055429">
    <property type="component" value="Chromosome"/>
</dbReference>
<dbReference type="Pfam" id="PF12760">
    <property type="entry name" value="Zn_ribbon_IS1595"/>
    <property type="match status" value="1"/>
</dbReference>
<dbReference type="InterPro" id="IPR024442">
    <property type="entry name" value="Transposase_Zn_ribbon"/>
</dbReference>
<dbReference type="InterPro" id="IPR024445">
    <property type="entry name" value="Tnp_ISXO2-like"/>
</dbReference>
<dbReference type="InterPro" id="IPR049311">
    <property type="entry name" value="GIY_YIG_cat"/>
</dbReference>
<evidence type="ECO:0000313" key="3">
    <source>
        <dbReference type="Proteomes" id="UP001055429"/>
    </source>
</evidence>
<keyword evidence="3" id="KW-1185">Reference proteome</keyword>
<gene>
    <name evidence="2" type="ORF">M8231_02170</name>
</gene>
<evidence type="ECO:0000259" key="1">
    <source>
        <dbReference type="SMART" id="SM01126"/>
    </source>
</evidence>
<name>A0ABY4SLL1_9CAUL</name>
<feature type="domain" description="ISXO2-like transposase" evidence="1">
    <location>
        <begin position="141"/>
        <end position="286"/>
    </location>
</feature>
<organism evidence="2 3">
    <name type="scientific">Brevundimonas albigilva</name>
    <dbReference type="NCBI Taxonomy" id="1312364"/>
    <lineage>
        <taxon>Bacteria</taxon>
        <taxon>Pseudomonadati</taxon>
        <taxon>Pseudomonadota</taxon>
        <taxon>Alphaproteobacteria</taxon>
        <taxon>Caulobacterales</taxon>
        <taxon>Caulobacteraceae</taxon>
        <taxon>Brevundimonas</taxon>
    </lineage>
</organism>
<dbReference type="Pfam" id="PF12762">
    <property type="entry name" value="DDE_Tnp_IS1595"/>
    <property type="match status" value="1"/>
</dbReference>
<reference evidence="2" key="1">
    <citation type="submission" date="2022-05" db="EMBL/GenBank/DDBJ databases">
        <title>Brevundimonas albigilva TT17 genome sequence.</title>
        <authorList>
            <person name="Lee K."/>
            <person name="Son H."/>
        </authorList>
    </citation>
    <scope>NUCLEOTIDE SEQUENCE</scope>
    <source>
        <strain evidence="2">TT17</strain>
    </source>
</reference>